<gene>
    <name evidence="2" type="ORF">APLA_LOCUS15186</name>
</gene>
<dbReference type="AlphaFoldDB" id="A0A8S1B6K9"/>
<dbReference type="EMBL" id="CADEBD010000425">
    <property type="protein sequence ID" value="CAB3255274.1"/>
    <property type="molecule type" value="Genomic_DNA"/>
</dbReference>
<name>A0A8S1B6K9_ARCPL</name>
<feature type="chain" id="PRO_5035927802" evidence="1">
    <location>
        <begin position="17"/>
        <end position="156"/>
    </location>
</feature>
<comment type="caution">
    <text evidence="2">The sequence shown here is derived from an EMBL/GenBank/DDBJ whole genome shotgun (WGS) entry which is preliminary data.</text>
</comment>
<proteinExistence type="predicted"/>
<keyword evidence="1" id="KW-0732">Signal</keyword>
<sequence>MFGVVVFPLFVVVALAAMDDDKLEKCNEMSPAVMSCCTSTHISPEMQFLPEIKECFKNPGHPLSCDEDECLAKKLGYYGDDRKIDREELASHLEKKFENEQLILEAVKKNCLEADISIYGPPMCDLLRMHICIFYQFRDVSKIVVTLIFAKFNHKT</sequence>
<dbReference type="OrthoDB" id="251770at2759"/>
<organism evidence="2 3">
    <name type="scientific">Arctia plantaginis</name>
    <name type="common">Wood tiger moth</name>
    <name type="synonym">Phalaena plantaginis</name>
    <dbReference type="NCBI Taxonomy" id="874455"/>
    <lineage>
        <taxon>Eukaryota</taxon>
        <taxon>Metazoa</taxon>
        <taxon>Ecdysozoa</taxon>
        <taxon>Arthropoda</taxon>
        <taxon>Hexapoda</taxon>
        <taxon>Insecta</taxon>
        <taxon>Pterygota</taxon>
        <taxon>Neoptera</taxon>
        <taxon>Endopterygota</taxon>
        <taxon>Lepidoptera</taxon>
        <taxon>Glossata</taxon>
        <taxon>Ditrysia</taxon>
        <taxon>Noctuoidea</taxon>
        <taxon>Erebidae</taxon>
        <taxon>Arctiinae</taxon>
        <taxon>Arctia</taxon>
    </lineage>
</organism>
<protein>
    <submittedName>
        <fullName evidence="2">Uncharacterized protein</fullName>
    </submittedName>
</protein>
<feature type="signal peptide" evidence="1">
    <location>
        <begin position="1"/>
        <end position="16"/>
    </location>
</feature>
<dbReference type="Proteomes" id="UP000494256">
    <property type="component" value="Unassembled WGS sequence"/>
</dbReference>
<accession>A0A8S1B6K9</accession>
<evidence type="ECO:0000313" key="2">
    <source>
        <dbReference type="EMBL" id="CAB3255274.1"/>
    </source>
</evidence>
<evidence type="ECO:0000256" key="1">
    <source>
        <dbReference type="SAM" id="SignalP"/>
    </source>
</evidence>
<evidence type="ECO:0000313" key="3">
    <source>
        <dbReference type="Proteomes" id="UP000494256"/>
    </source>
</evidence>
<reference evidence="2 3" key="1">
    <citation type="submission" date="2020-04" db="EMBL/GenBank/DDBJ databases">
        <authorList>
            <person name="Wallbank WR R."/>
            <person name="Pardo Diaz C."/>
            <person name="Kozak K."/>
            <person name="Martin S."/>
            <person name="Jiggins C."/>
            <person name="Moest M."/>
            <person name="Warren A I."/>
            <person name="Byers J.R.P. K."/>
            <person name="Montejo-Kovacevich G."/>
            <person name="Yen C E."/>
        </authorList>
    </citation>
    <scope>NUCLEOTIDE SEQUENCE [LARGE SCALE GENOMIC DNA]</scope>
</reference>